<evidence type="ECO:0000313" key="3">
    <source>
        <dbReference type="Proteomes" id="UP000214649"/>
    </source>
</evidence>
<name>A0A239RDT4_STREI</name>
<dbReference type="GeneID" id="63970048"/>
<sequence length="79" mass="8949">MIKNYPAIFHTETNGSYWVEFPDFAGGTQGDNLEEARRNAKEFLSGVLETYYIEKMPLPDPSNVDTLCTCDGHVEFVEV</sequence>
<evidence type="ECO:0000313" key="2">
    <source>
        <dbReference type="EMBL" id="SNU08761.1"/>
    </source>
</evidence>
<gene>
    <name evidence="2" type="ORF">SAMN05216470_1454</name>
</gene>
<dbReference type="Proteomes" id="UP000214649">
    <property type="component" value="Unassembled WGS sequence"/>
</dbReference>
<dbReference type="RefSeq" id="WP_074450628.1">
    <property type="nucleotide sequence ID" value="NZ_FMTH01000001.1"/>
</dbReference>
<dbReference type="Pfam" id="PF15919">
    <property type="entry name" value="HicB_lk_antitox"/>
    <property type="match status" value="1"/>
</dbReference>
<organism evidence="2 3">
    <name type="scientific">Streptococcus equinus</name>
    <name type="common">Streptococcus bovis</name>
    <dbReference type="NCBI Taxonomy" id="1335"/>
    <lineage>
        <taxon>Bacteria</taxon>
        <taxon>Bacillati</taxon>
        <taxon>Bacillota</taxon>
        <taxon>Bacilli</taxon>
        <taxon>Lactobacillales</taxon>
        <taxon>Streptococcaceae</taxon>
        <taxon>Streptococcus</taxon>
    </lineage>
</organism>
<dbReference type="EMBL" id="FZRA01000004">
    <property type="protein sequence ID" value="SNU08761.1"/>
    <property type="molecule type" value="Genomic_DNA"/>
</dbReference>
<dbReference type="AlphaFoldDB" id="A0A239RDT4"/>
<dbReference type="Gene3D" id="3.30.160.250">
    <property type="match status" value="1"/>
</dbReference>
<dbReference type="InterPro" id="IPR031807">
    <property type="entry name" value="HicB-like"/>
</dbReference>
<accession>A0A239RDT4</accession>
<protein>
    <submittedName>
        <fullName evidence="2">Predicted nuclease of the RNAse H fold, HicB family</fullName>
    </submittedName>
</protein>
<proteinExistence type="predicted"/>
<reference evidence="2 3" key="1">
    <citation type="submission" date="2017-07" db="EMBL/GenBank/DDBJ databases">
        <authorList>
            <person name="Sun Z.S."/>
            <person name="Albrecht U."/>
            <person name="Echele G."/>
            <person name="Lee C.C."/>
        </authorList>
    </citation>
    <scope>NUCLEOTIDE SEQUENCE [LARGE SCALE GENOMIC DNA]</scope>
    <source>
        <strain evidence="2 3">AR3</strain>
    </source>
</reference>
<feature type="domain" description="HicB-like antitoxin of toxin-antitoxin system" evidence="1">
    <location>
        <begin position="5"/>
        <end position="70"/>
    </location>
</feature>
<evidence type="ECO:0000259" key="1">
    <source>
        <dbReference type="Pfam" id="PF15919"/>
    </source>
</evidence>
<dbReference type="InterPro" id="IPR035069">
    <property type="entry name" value="TTHA1013/TTHA0281-like"/>
</dbReference>
<dbReference type="SUPFAM" id="SSF143100">
    <property type="entry name" value="TTHA1013/TTHA0281-like"/>
    <property type="match status" value="1"/>
</dbReference>